<evidence type="ECO:0000256" key="3">
    <source>
        <dbReference type="ARBA" id="ARBA00023136"/>
    </source>
</evidence>
<evidence type="ECO:0000313" key="5">
    <source>
        <dbReference type="EMBL" id="SVD72848.1"/>
    </source>
</evidence>
<keyword evidence="2" id="KW-0732">Signal</keyword>
<protein>
    <recommendedName>
        <fullName evidence="4">Type II/III secretion system secretin-like domain-containing protein</fullName>
    </recommendedName>
</protein>
<dbReference type="Pfam" id="PF00263">
    <property type="entry name" value="Secretin"/>
    <property type="match status" value="1"/>
</dbReference>
<reference evidence="5" key="1">
    <citation type="submission" date="2018-05" db="EMBL/GenBank/DDBJ databases">
        <authorList>
            <person name="Lanie J.A."/>
            <person name="Ng W.-L."/>
            <person name="Kazmierczak K.M."/>
            <person name="Andrzejewski T.M."/>
            <person name="Davidsen T.M."/>
            <person name="Wayne K.J."/>
            <person name="Tettelin H."/>
            <person name="Glass J.I."/>
            <person name="Rusch D."/>
            <person name="Podicherti R."/>
            <person name="Tsui H.-C.T."/>
            <person name="Winkler M.E."/>
        </authorList>
    </citation>
    <scope>NUCLEOTIDE SEQUENCE</scope>
</reference>
<dbReference type="GO" id="GO:0009306">
    <property type="term" value="P:protein secretion"/>
    <property type="evidence" value="ECO:0007669"/>
    <property type="project" value="InterPro"/>
</dbReference>
<keyword evidence="3" id="KW-0472">Membrane</keyword>
<organism evidence="5">
    <name type="scientific">marine metagenome</name>
    <dbReference type="NCBI Taxonomy" id="408172"/>
    <lineage>
        <taxon>unclassified sequences</taxon>
        <taxon>metagenomes</taxon>
        <taxon>ecological metagenomes</taxon>
    </lineage>
</organism>
<dbReference type="PRINTS" id="PR01032">
    <property type="entry name" value="PHAGEIV"/>
</dbReference>
<evidence type="ECO:0000256" key="2">
    <source>
        <dbReference type="ARBA" id="ARBA00022729"/>
    </source>
</evidence>
<accession>A0A382XRD5</accession>
<feature type="non-terminal residue" evidence="5">
    <location>
        <position position="1"/>
    </location>
</feature>
<gene>
    <name evidence="5" type="ORF">METZ01_LOCUS425702</name>
</gene>
<sequence>LEIHQEVSEVDPASLGAIGSDGSADLITNKRTIDTTILVDDREVIIIGGLIRDKETATTSKVPVLGDIPGLGVLFRSKTTTVEKQNLLVFLRPTVLESREAITESTRRKFDSLYEVEIEGRDSSKTIPDLFNGNPP</sequence>
<comment type="subcellular location">
    <subcellularLocation>
        <location evidence="1">Membrane</location>
    </subcellularLocation>
</comment>
<dbReference type="GO" id="GO:0015627">
    <property type="term" value="C:type II protein secretion system complex"/>
    <property type="evidence" value="ECO:0007669"/>
    <property type="project" value="TreeGrafter"/>
</dbReference>
<dbReference type="InterPro" id="IPR004846">
    <property type="entry name" value="T2SS/T3SS_dom"/>
</dbReference>
<dbReference type="InterPro" id="IPR050810">
    <property type="entry name" value="Bact_Secretion_Sys_Channel"/>
</dbReference>
<name>A0A382XRD5_9ZZZZ</name>
<dbReference type="PANTHER" id="PTHR30332:SF24">
    <property type="entry name" value="SECRETIN GSPD-RELATED"/>
    <property type="match status" value="1"/>
</dbReference>
<evidence type="ECO:0000256" key="1">
    <source>
        <dbReference type="ARBA" id="ARBA00004370"/>
    </source>
</evidence>
<evidence type="ECO:0000259" key="4">
    <source>
        <dbReference type="Pfam" id="PF00263"/>
    </source>
</evidence>
<feature type="domain" description="Type II/III secretion system secretin-like" evidence="4">
    <location>
        <begin position="1"/>
        <end position="96"/>
    </location>
</feature>
<proteinExistence type="predicted"/>
<dbReference type="GO" id="GO:0016020">
    <property type="term" value="C:membrane"/>
    <property type="evidence" value="ECO:0007669"/>
    <property type="project" value="UniProtKB-SubCell"/>
</dbReference>
<dbReference type="AlphaFoldDB" id="A0A382XRD5"/>
<dbReference type="EMBL" id="UINC01169355">
    <property type="protein sequence ID" value="SVD72848.1"/>
    <property type="molecule type" value="Genomic_DNA"/>
</dbReference>
<dbReference type="PANTHER" id="PTHR30332">
    <property type="entry name" value="PROBABLE GENERAL SECRETION PATHWAY PROTEIN D"/>
    <property type="match status" value="1"/>
</dbReference>